<protein>
    <recommendedName>
        <fullName evidence="2">FAD dependent oxidoreductase domain-containing protein</fullName>
    </recommendedName>
</protein>
<accession>A0A1Q9R6H8</accession>
<evidence type="ECO:0000259" key="2">
    <source>
        <dbReference type="Pfam" id="PF01266"/>
    </source>
</evidence>
<dbReference type="InterPro" id="IPR036188">
    <property type="entry name" value="FAD/NAD-bd_sf"/>
</dbReference>
<dbReference type="PANTHER" id="PTHR13847:SF281">
    <property type="entry name" value="FAD DEPENDENT OXIDOREDUCTASE DOMAIN-CONTAINING PROTEIN"/>
    <property type="match status" value="1"/>
</dbReference>
<dbReference type="PANTHER" id="PTHR13847">
    <property type="entry name" value="SARCOSINE DEHYDROGENASE-RELATED"/>
    <property type="match status" value="1"/>
</dbReference>
<comment type="caution">
    <text evidence="3">The sequence shown here is derived from an EMBL/GenBank/DDBJ whole genome shotgun (WGS) entry which is preliminary data.</text>
</comment>
<name>A0A1Q9R6H8_PSEPU</name>
<gene>
    <name evidence="3" type="ORF">PSEMO_19800</name>
</gene>
<dbReference type="GO" id="GO:0005737">
    <property type="term" value="C:cytoplasm"/>
    <property type="evidence" value="ECO:0007669"/>
    <property type="project" value="TreeGrafter"/>
</dbReference>
<dbReference type="AlphaFoldDB" id="A0A1Q9R6H8"/>
<reference evidence="3 4" key="1">
    <citation type="submission" date="2016-10" db="EMBL/GenBank/DDBJ databases">
        <title>Genome Sequence of Pseudomonas putida GM4FR.</title>
        <authorList>
            <person name="Poehlein A."/>
            <person name="Wemheuer F."/>
            <person name="Hollensteiner J."/>
            <person name="Wemheuer B."/>
        </authorList>
    </citation>
    <scope>NUCLEOTIDE SEQUENCE [LARGE SCALE GENOMIC DNA]</scope>
    <source>
        <strain evidence="3 4">GM4FR</strain>
    </source>
</reference>
<sequence>MQHIHKFPIVDGHLGWYETSPSCGRKLGERLKGTHDFDYAIIGAGYTGVAVAQRLAELHPQTRIALVDVLGVGQGTSGRNAGFVIDVPHNLDASKSDVEHDRKLFELNTFAIERLRSFKDRHAIDCAWQDAGKYMSAHEESNIAGLKHFEETLKLGGFDYQWLEGAELKKRLGTSYYRAAVYTPGNVLINPSSLIRGLAHALPPSVHLFENSAVVSCDYGRPHRLNFLGGSIRAHTVVQTTSSFNEEFGHLSNRLAPIFTYASLSEPLTRDELDSHFKGVEAWGTTSAHPAGTTVRFTPDGRIFVRNTLNYERSLNSNPRGLNQAWEQHRHSFEARFPFLAHKTFEYTWGGMLCMTLNHQSVFRQSAEGVYTLVGCNGVGVAKGTYLGYYMAEYMSGLGSKRLDFILDNASPSWVPPDPLKGLGAAVRLRHESGNAGGDI</sequence>
<dbReference type="GO" id="GO:0016491">
    <property type="term" value="F:oxidoreductase activity"/>
    <property type="evidence" value="ECO:0007669"/>
    <property type="project" value="UniProtKB-KW"/>
</dbReference>
<dbReference type="Gene3D" id="3.30.9.10">
    <property type="entry name" value="D-Amino Acid Oxidase, subunit A, domain 2"/>
    <property type="match status" value="1"/>
</dbReference>
<keyword evidence="1" id="KW-0560">Oxidoreductase</keyword>
<proteinExistence type="predicted"/>
<dbReference type="RefSeq" id="WP_075802927.1">
    <property type="nucleotide sequence ID" value="NZ_MKZO01000014.1"/>
</dbReference>
<feature type="domain" description="FAD dependent oxidoreductase" evidence="2">
    <location>
        <begin position="38"/>
        <end position="393"/>
    </location>
</feature>
<evidence type="ECO:0000313" key="4">
    <source>
        <dbReference type="Proteomes" id="UP000186736"/>
    </source>
</evidence>
<organism evidence="3 4">
    <name type="scientific">Pseudomonas putida</name>
    <name type="common">Arthrobacter siderocapsulatus</name>
    <dbReference type="NCBI Taxonomy" id="303"/>
    <lineage>
        <taxon>Bacteria</taxon>
        <taxon>Pseudomonadati</taxon>
        <taxon>Pseudomonadota</taxon>
        <taxon>Gammaproteobacteria</taxon>
        <taxon>Pseudomonadales</taxon>
        <taxon>Pseudomonadaceae</taxon>
        <taxon>Pseudomonas</taxon>
    </lineage>
</organism>
<dbReference type="InterPro" id="IPR006076">
    <property type="entry name" value="FAD-dep_OxRdtase"/>
</dbReference>
<evidence type="ECO:0000313" key="3">
    <source>
        <dbReference type="EMBL" id="OLS63044.1"/>
    </source>
</evidence>
<dbReference type="Proteomes" id="UP000186736">
    <property type="component" value="Unassembled WGS sequence"/>
</dbReference>
<dbReference type="Gene3D" id="3.50.50.60">
    <property type="entry name" value="FAD/NAD(P)-binding domain"/>
    <property type="match status" value="1"/>
</dbReference>
<dbReference type="EMBL" id="MKZO01000014">
    <property type="protein sequence ID" value="OLS63044.1"/>
    <property type="molecule type" value="Genomic_DNA"/>
</dbReference>
<evidence type="ECO:0000256" key="1">
    <source>
        <dbReference type="ARBA" id="ARBA00023002"/>
    </source>
</evidence>
<dbReference type="OrthoDB" id="311718at2"/>
<dbReference type="Pfam" id="PF01266">
    <property type="entry name" value="DAO"/>
    <property type="match status" value="1"/>
</dbReference>
<dbReference type="SUPFAM" id="SSF51905">
    <property type="entry name" value="FAD/NAD(P)-binding domain"/>
    <property type="match status" value="1"/>
</dbReference>